<evidence type="ECO:0000256" key="11">
    <source>
        <dbReference type="PIRSR" id="PIRSR009449-1"/>
    </source>
</evidence>
<evidence type="ECO:0000256" key="3">
    <source>
        <dbReference type="ARBA" id="ARBA00022485"/>
    </source>
</evidence>
<name>A0A0N5AJ20_9BILA</name>
<comment type="function">
    <text evidence="10">DNA primase is the polymerase that synthesizes small RNA primers for the Okazaki fragments made during discontinuous DNA replication.</text>
</comment>
<accession>A0A0N5AJ20</accession>
<dbReference type="Gene3D" id="1.20.930.80">
    <property type="match status" value="1"/>
</dbReference>
<feature type="binding site" evidence="11">
    <location>
        <position position="338"/>
    </location>
    <ligand>
        <name>[4Fe-4S] cluster</name>
        <dbReference type="ChEBI" id="CHEBI:49883"/>
    </ligand>
</feature>
<evidence type="ECO:0000256" key="6">
    <source>
        <dbReference type="ARBA" id="ARBA00022723"/>
    </source>
</evidence>
<reference evidence="14" key="1">
    <citation type="submission" date="2017-02" db="UniProtKB">
        <authorList>
            <consortium name="WormBaseParasite"/>
        </authorList>
    </citation>
    <scope>IDENTIFICATION</scope>
</reference>
<evidence type="ECO:0000256" key="7">
    <source>
        <dbReference type="ARBA" id="ARBA00023004"/>
    </source>
</evidence>
<dbReference type="Pfam" id="PF04104">
    <property type="entry name" value="DNA_primase_lrg"/>
    <property type="match status" value="1"/>
</dbReference>
<dbReference type="Pfam" id="PF26466">
    <property type="entry name" value="DNA_primase_lrg_N"/>
    <property type="match status" value="1"/>
</dbReference>
<dbReference type="PIRSF" id="PIRSF009449">
    <property type="entry name" value="DNA_primase_large_subunit"/>
    <property type="match status" value="1"/>
</dbReference>
<dbReference type="CDD" id="cd07322">
    <property type="entry name" value="PriL_PriS_Eukaryotic"/>
    <property type="match status" value="1"/>
</dbReference>
<evidence type="ECO:0000256" key="2">
    <source>
        <dbReference type="ARBA" id="ARBA00019038"/>
    </source>
</evidence>
<feature type="binding site" evidence="11">
    <location>
        <position position="417"/>
    </location>
    <ligand>
        <name>[4Fe-4S] cluster</name>
        <dbReference type="ChEBI" id="CHEBI:49883"/>
    </ligand>
</feature>
<dbReference type="Proteomes" id="UP000046393">
    <property type="component" value="Unplaced"/>
</dbReference>
<dbReference type="GO" id="GO:0046872">
    <property type="term" value="F:metal ion binding"/>
    <property type="evidence" value="ECO:0007669"/>
    <property type="project" value="UniProtKB-UniRule"/>
</dbReference>
<dbReference type="WBParaSite" id="SMUV_0000443801-mRNA-1">
    <property type="protein sequence ID" value="SMUV_0000443801-mRNA-1"/>
    <property type="gene ID" value="SMUV_0000443801"/>
</dbReference>
<dbReference type="PANTHER" id="PTHR10537">
    <property type="entry name" value="DNA PRIMASE LARGE SUBUNIT"/>
    <property type="match status" value="1"/>
</dbReference>
<feature type="domain" description="DNA primase large subunit C-terminal" evidence="12">
    <location>
        <begin position="329"/>
        <end position="500"/>
    </location>
</feature>
<keyword evidence="8 10" id="KW-0411">Iron-sulfur</keyword>
<dbReference type="GO" id="GO:0051539">
    <property type="term" value="F:4 iron, 4 sulfur cluster binding"/>
    <property type="evidence" value="ECO:0007669"/>
    <property type="project" value="UniProtKB-UniRule"/>
</dbReference>
<sequence length="550" mass="63620">MQFDTSSRANRRFLLNSPLYGSKWKPDELNISMYTSAPTEDIPLAEFQEIAIRRLKVLKVIEGAKERFCKNSDDYKDALYRMKVFKIHCSNNSTKTALMLMLLKGLSRLMPLSCGVCTAENIEQERRWDSISYFALCLAFCRTPEQTKWFMQNELDLFSFRFQRVYSRIMIYLYFLGFCHLQEMKNSQMISKFLTENKFNVEVLTSEEKEELCSHLSCASEISVQKARSIQFWRVPFTDALELVQKRKVYLQKGFAFVPQNDFVVIVCSRFRAIMSASLARARKYIDFLGEEDRLIPFLKKLANKSYIGKTYAGVGKDISQVTPDMIDKLAVSSFPLCMRNIHHCLKKDHHLRHGARMQYGLFLKGIGLSMEDALVFWRSEFTKKMDGEKFDKQYAYNIRHNYGKEGRRVEYSAYSCQKIILGSAPTAVDCHGCPFRHCDSLVLTQKLESAGISKECIEKIVNLSENSRYDKACTAYFEFVHKLPENSLDTVITHPNEYYELSVRVNEGSKNPIESERSVLLTPAQSAENELDNEDSDEQLLNSCSIMEE</sequence>
<keyword evidence="3 10" id="KW-0004">4Fe-4S</keyword>
<dbReference type="InterPro" id="IPR007238">
    <property type="entry name" value="DNA_primase_lsu_euk/arc"/>
</dbReference>
<evidence type="ECO:0000256" key="8">
    <source>
        <dbReference type="ARBA" id="ARBA00023014"/>
    </source>
</evidence>
<dbReference type="GO" id="GO:0006270">
    <property type="term" value="P:DNA replication initiation"/>
    <property type="evidence" value="ECO:0007669"/>
    <property type="project" value="TreeGrafter"/>
</dbReference>
<evidence type="ECO:0000256" key="1">
    <source>
        <dbReference type="ARBA" id="ARBA00010564"/>
    </source>
</evidence>
<dbReference type="GO" id="GO:0003677">
    <property type="term" value="F:DNA binding"/>
    <property type="evidence" value="ECO:0007669"/>
    <property type="project" value="UniProtKB-UniRule"/>
</dbReference>
<keyword evidence="5 10" id="KW-0235">DNA replication</keyword>
<evidence type="ECO:0000313" key="14">
    <source>
        <dbReference type="WBParaSite" id="SMUV_0000443801-mRNA-1"/>
    </source>
</evidence>
<feature type="binding site" evidence="11">
    <location>
        <position position="474"/>
    </location>
    <ligand>
        <name>[4Fe-4S] cluster</name>
        <dbReference type="ChEBI" id="CHEBI:49883"/>
    </ligand>
</feature>
<dbReference type="PANTHER" id="PTHR10537:SF3">
    <property type="entry name" value="DNA PRIMASE LARGE SUBUNIT"/>
    <property type="match status" value="1"/>
</dbReference>
<dbReference type="InterPro" id="IPR058560">
    <property type="entry name" value="DNA_primase_C"/>
</dbReference>
<evidence type="ECO:0000259" key="12">
    <source>
        <dbReference type="Pfam" id="PF04104"/>
    </source>
</evidence>
<keyword evidence="9 10" id="KW-0238">DNA-binding</keyword>
<evidence type="ECO:0000256" key="9">
    <source>
        <dbReference type="ARBA" id="ARBA00023125"/>
    </source>
</evidence>
<evidence type="ECO:0000256" key="10">
    <source>
        <dbReference type="PIRNR" id="PIRNR009449"/>
    </source>
</evidence>
<dbReference type="InterPro" id="IPR016558">
    <property type="entry name" value="DNA_primase_lsu_euk"/>
</dbReference>
<protein>
    <recommendedName>
        <fullName evidence="2 10">DNA primase large subunit</fullName>
    </recommendedName>
</protein>
<comment type="cofactor">
    <cofactor evidence="10">
        <name>[4Fe-4S] cluster</name>
        <dbReference type="ChEBI" id="CHEBI:49883"/>
    </cofactor>
    <text evidence="10">Binds 1 [4Fe-4S] cluster.</text>
</comment>
<keyword evidence="13" id="KW-1185">Reference proteome</keyword>
<evidence type="ECO:0000256" key="5">
    <source>
        <dbReference type="ARBA" id="ARBA00022705"/>
    </source>
</evidence>
<evidence type="ECO:0000313" key="13">
    <source>
        <dbReference type="Proteomes" id="UP000046393"/>
    </source>
</evidence>
<comment type="similarity">
    <text evidence="1 10">Belongs to the eukaryotic-type primase large subunit family.</text>
</comment>
<feature type="binding site" evidence="11">
    <location>
        <position position="434"/>
    </location>
    <ligand>
        <name>[4Fe-4S] cluster</name>
        <dbReference type="ChEBI" id="CHEBI:49883"/>
    </ligand>
</feature>
<keyword evidence="4 10" id="KW-0639">Primosome</keyword>
<dbReference type="AlphaFoldDB" id="A0A0N5AJ20"/>
<proteinExistence type="inferred from homology"/>
<dbReference type="STRING" id="451379.A0A0N5AJ20"/>
<evidence type="ECO:0000256" key="4">
    <source>
        <dbReference type="ARBA" id="ARBA00022515"/>
    </source>
</evidence>
<keyword evidence="7 10" id="KW-0408">Iron</keyword>
<keyword evidence="6 10" id="KW-0479">Metal-binding</keyword>
<dbReference type="GO" id="GO:0005658">
    <property type="term" value="C:alpha DNA polymerase:primase complex"/>
    <property type="evidence" value="ECO:0007669"/>
    <property type="project" value="UniProtKB-ARBA"/>
</dbReference>
<dbReference type="GO" id="GO:0006269">
    <property type="term" value="P:DNA replication, synthesis of primer"/>
    <property type="evidence" value="ECO:0007669"/>
    <property type="project" value="UniProtKB-KW"/>
</dbReference>
<organism evidence="13 14">
    <name type="scientific">Syphacia muris</name>
    <dbReference type="NCBI Taxonomy" id="451379"/>
    <lineage>
        <taxon>Eukaryota</taxon>
        <taxon>Metazoa</taxon>
        <taxon>Ecdysozoa</taxon>
        <taxon>Nematoda</taxon>
        <taxon>Chromadorea</taxon>
        <taxon>Rhabditida</taxon>
        <taxon>Spirurina</taxon>
        <taxon>Oxyuridomorpha</taxon>
        <taxon>Oxyuroidea</taxon>
        <taxon>Oxyuridae</taxon>
        <taxon>Syphacia</taxon>
    </lineage>
</organism>